<protein>
    <submittedName>
        <fullName evidence="8">C40 family peptidase</fullName>
    </submittedName>
</protein>
<comment type="caution">
    <text evidence="8">The sequence shown here is derived from an EMBL/GenBank/DDBJ whole genome shotgun (WGS) entry which is preliminary data.</text>
</comment>
<evidence type="ECO:0000256" key="3">
    <source>
        <dbReference type="ARBA" id="ARBA00022801"/>
    </source>
</evidence>
<feature type="domain" description="SH3b" evidence="6">
    <location>
        <begin position="72"/>
        <end position="133"/>
    </location>
</feature>
<dbReference type="Proteomes" id="UP000824007">
    <property type="component" value="Unassembled WGS sequence"/>
</dbReference>
<accession>A0A9D2C7N7</accession>
<proteinExistence type="inferred from homology"/>
<dbReference type="PROSITE" id="PS51781">
    <property type="entry name" value="SH3B"/>
    <property type="match status" value="2"/>
</dbReference>
<dbReference type="Gene3D" id="3.90.1720.10">
    <property type="entry name" value="endopeptidase domain like (from Nostoc punctiforme)"/>
    <property type="match status" value="1"/>
</dbReference>
<evidence type="ECO:0000313" key="9">
    <source>
        <dbReference type="Proteomes" id="UP000824007"/>
    </source>
</evidence>
<sequence>MGRKGTKAIGLLAVSAVLWTGLYMPADAAGVTAVPSAGVGQILEADLAEEDYLAAAEEAKNERRAIYGFSNLGIANVSNYLNVREEPSEDGKLVGKMSKNSGCEVYDITDGWAHIKSGRVTGYVKAEFLLTGKDARDRADQVATDMAVCNSGGLRVREEPSTESPVITLVAEGEELEVVEQLDGWVKIMLDDEEAYVSADYVDIAKKLERAVTQTELVYGKGVSDVRVDLVNYAKQFLGNPYVWGGTSLTNGADCSGFVQSVFKKYGVSLPRTSSAQSAVGSKVSLSEAQPGDLVFYAKNGRVNHVAIYIGSGQVIHASNERTGIKISNASYRTPYAVKRVLSN</sequence>
<dbReference type="PANTHER" id="PTHR47053">
    <property type="entry name" value="MUREIN DD-ENDOPEPTIDASE MEPH-RELATED"/>
    <property type="match status" value="1"/>
</dbReference>
<dbReference type="PANTHER" id="PTHR47053:SF1">
    <property type="entry name" value="MUREIN DD-ENDOPEPTIDASE MEPH-RELATED"/>
    <property type="match status" value="1"/>
</dbReference>
<evidence type="ECO:0000256" key="1">
    <source>
        <dbReference type="ARBA" id="ARBA00007074"/>
    </source>
</evidence>
<evidence type="ECO:0000256" key="4">
    <source>
        <dbReference type="ARBA" id="ARBA00022807"/>
    </source>
</evidence>
<dbReference type="Pfam" id="PF00877">
    <property type="entry name" value="NLPC_P60"/>
    <property type="match status" value="1"/>
</dbReference>
<reference evidence="8" key="2">
    <citation type="submission" date="2021-04" db="EMBL/GenBank/DDBJ databases">
        <authorList>
            <person name="Gilroy R."/>
        </authorList>
    </citation>
    <scope>NUCLEOTIDE SEQUENCE</scope>
    <source>
        <strain evidence="8">ChiSxjej3B15-24422</strain>
    </source>
</reference>
<dbReference type="GO" id="GO:0008234">
    <property type="term" value="F:cysteine-type peptidase activity"/>
    <property type="evidence" value="ECO:0007669"/>
    <property type="project" value="UniProtKB-KW"/>
</dbReference>
<feature type="chain" id="PRO_5038592681" evidence="5">
    <location>
        <begin position="29"/>
        <end position="344"/>
    </location>
</feature>
<dbReference type="SMART" id="SM00287">
    <property type="entry name" value="SH3b"/>
    <property type="match status" value="2"/>
</dbReference>
<evidence type="ECO:0000256" key="5">
    <source>
        <dbReference type="SAM" id="SignalP"/>
    </source>
</evidence>
<name>A0A9D2C7N7_9FIRM</name>
<dbReference type="EMBL" id="DXDD01000102">
    <property type="protein sequence ID" value="HIY60656.1"/>
    <property type="molecule type" value="Genomic_DNA"/>
</dbReference>
<keyword evidence="5" id="KW-0732">Signal</keyword>
<dbReference type="InterPro" id="IPR051202">
    <property type="entry name" value="Peptidase_C40"/>
</dbReference>
<evidence type="ECO:0000259" key="7">
    <source>
        <dbReference type="PROSITE" id="PS51935"/>
    </source>
</evidence>
<dbReference type="Gene3D" id="2.30.30.40">
    <property type="entry name" value="SH3 Domains"/>
    <property type="match status" value="2"/>
</dbReference>
<dbReference type="InterPro" id="IPR038765">
    <property type="entry name" value="Papain-like_cys_pep_sf"/>
</dbReference>
<evidence type="ECO:0000313" key="8">
    <source>
        <dbReference type="EMBL" id="HIY60656.1"/>
    </source>
</evidence>
<dbReference type="InterPro" id="IPR003646">
    <property type="entry name" value="SH3-like_bac-type"/>
</dbReference>
<dbReference type="Pfam" id="PF08239">
    <property type="entry name" value="SH3_3"/>
    <property type="match status" value="2"/>
</dbReference>
<evidence type="ECO:0000259" key="6">
    <source>
        <dbReference type="PROSITE" id="PS51781"/>
    </source>
</evidence>
<feature type="domain" description="SH3b" evidence="6">
    <location>
        <begin position="144"/>
        <end position="206"/>
    </location>
</feature>
<dbReference type="AlphaFoldDB" id="A0A9D2C7N7"/>
<feature type="signal peptide" evidence="5">
    <location>
        <begin position="1"/>
        <end position="28"/>
    </location>
</feature>
<dbReference type="PROSITE" id="PS51935">
    <property type="entry name" value="NLPC_P60"/>
    <property type="match status" value="1"/>
</dbReference>
<gene>
    <name evidence="8" type="ORF">H9831_08275</name>
</gene>
<dbReference type="InterPro" id="IPR000064">
    <property type="entry name" value="NLP_P60_dom"/>
</dbReference>
<reference evidence="8" key="1">
    <citation type="journal article" date="2021" name="PeerJ">
        <title>Extensive microbial diversity within the chicken gut microbiome revealed by metagenomics and culture.</title>
        <authorList>
            <person name="Gilroy R."/>
            <person name="Ravi A."/>
            <person name="Getino M."/>
            <person name="Pursley I."/>
            <person name="Horton D.L."/>
            <person name="Alikhan N.F."/>
            <person name="Baker D."/>
            <person name="Gharbi K."/>
            <person name="Hall N."/>
            <person name="Watson M."/>
            <person name="Adriaenssens E.M."/>
            <person name="Foster-Nyarko E."/>
            <person name="Jarju S."/>
            <person name="Secka A."/>
            <person name="Antonio M."/>
            <person name="Oren A."/>
            <person name="Chaudhuri R.R."/>
            <person name="La Ragione R."/>
            <person name="Hildebrand F."/>
            <person name="Pallen M.J."/>
        </authorList>
    </citation>
    <scope>NUCLEOTIDE SEQUENCE</scope>
    <source>
        <strain evidence="8">ChiSxjej3B15-24422</strain>
    </source>
</reference>
<keyword evidence="4" id="KW-0788">Thiol protease</keyword>
<feature type="domain" description="NlpC/P60" evidence="7">
    <location>
        <begin position="224"/>
        <end position="344"/>
    </location>
</feature>
<evidence type="ECO:0000256" key="2">
    <source>
        <dbReference type="ARBA" id="ARBA00022670"/>
    </source>
</evidence>
<comment type="similarity">
    <text evidence="1">Belongs to the peptidase C40 family.</text>
</comment>
<dbReference type="GO" id="GO:0006508">
    <property type="term" value="P:proteolysis"/>
    <property type="evidence" value="ECO:0007669"/>
    <property type="project" value="UniProtKB-KW"/>
</dbReference>
<keyword evidence="3" id="KW-0378">Hydrolase</keyword>
<dbReference type="SUPFAM" id="SSF54001">
    <property type="entry name" value="Cysteine proteinases"/>
    <property type="match status" value="1"/>
</dbReference>
<keyword evidence="2" id="KW-0645">Protease</keyword>
<organism evidence="8 9">
    <name type="scientific">Candidatus Eisenbergiella pullistercoris</name>
    <dbReference type="NCBI Taxonomy" id="2838555"/>
    <lineage>
        <taxon>Bacteria</taxon>
        <taxon>Bacillati</taxon>
        <taxon>Bacillota</taxon>
        <taxon>Clostridia</taxon>
        <taxon>Lachnospirales</taxon>
        <taxon>Lachnospiraceae</taxon>
        <taxon>Eisenbergiella</taxon>
    </lineage>
</organism>